<keyword evidence="2" id="KW-0472">Membrane</keyword>
<keyword evidence="2" id="KW-0812">Transmembrane</keyword>
<comment type="similarity">
    <text evidence="1">Belongs to the EamA transporter family.</text>
</comment>
<feature type="transmembrane region" description="Helical" evidence="2">
    <location>
        <begin position="128"/>
        <end position="146"/>
    </location>
</feature>
<comment type="caution">
    <text evidence="4">The sequence shown here is derived from an EMBL/GenBank/DDBJ whole genome shotgun (WGS) entry which is preliminary data.</text>
</comment>
<evidence type="ECO:0000313" key="4">
    <source>
        <dbReference type="EMBL" id="PNH18335.1"/>
    </source>
</evidence>
<dbReference type="GO" id="GO:0016020">
    <property type="term" value="C:membrane"/>
    <property type="evidence" value="ECO:0007669"/>
    <property type="project" value="InterPro"/>
</dbReference>
<feature type="domain" description="EamA" evidence="3">
    <location>
        <begin position="157"/>
        <end position="295"/>
    </location>
</feature>
<evidence type="ECO:0000256" key="1">
    <source>
        <dbReference type="ARBA" id="ARBA00007362"/>
    </source>
</evidence>
<sequence>MIPGLLSGLLWGLDTVMIGVVLAKLGNDFLLAFLAPILSSFIHDAMSAVWLWVITFLRRGIKPLFKVWHSKAAVEVMVAALLGGPIGMTCYVLSIRDLGSGLTALFSAFFPALGAAMGHFFLKQRLKFYQWLSLLVCLGAVAVLSVPTSGGLKITATGLLWAIICVVSWAAESVICAHAMQNDAVSAEQAIVIRQTVSALTYAIIILPWLNAWKMIPPLLSLPSSGFLPLAAICGAFSFILYYRAIHQLGAGRGMALNITYCAWAMIFAAIFLHEKPSLYQLAAAVVLIIASLVTAGAFIFRRGVSPSDKLK</sequence>
<dbReference type="InterPro" id="IPR000620">
    <property type="entry name" value="EamA_dom"/>
</dbReference>
<feature type="transmembrane region" description="Helical" evidence="2">
    <location>
        <begin position="279"/>
        <end position="301"/>
    </location>
</feature>
<feature type="transmembrane region" description="Helical" evidence="2">
    <location>
        <begin position="191"/>
        <end position="210"/>
    </location>
</feature>
<dbReference type="InterPro" id="IPR037185">
    <property type="entry name" value="EmrE-like"/>
</dbReference>
<name>A0A2J8B0Q2_9FIRM</name>
<dbReference type="PANTHER" id="PTHR22911:SF137">
    <property type="entry name" value="SOLUTE CARRIER FAMILY 35 MEMBER G2-RELATED"/>
    <property type="match status" value="1"/>
</dbReference>
<organism evidence="4 5">
    <name type="scientific">Mageeibacillus indolicus</name>
    <dbReference type="NCBI Taxonomy" id="884684"/>
    <lineage>
        <taxon>Bacteria</taxon>
        <taxon>Bacillati</taxon>
        <taxon>Bacillota</taxon>
        <taxon>Clostridia</taxon>
        <taxon>Eubacteriales</taxon>
        <taxon>Oscillospiraceae</taxon>
        <taxon>Mageeibacillus</taxon>
    </lineage>
</organism>
<dbReference type="SUPFAM" id="SSF103481">
    <property type="entry name" value="Multidrug resistance efflux transporter EmrE"/>
    <property type="match status" value="2"/>
</dbReference>
<feature type="transmembrane region" description="Helical" evidence="2">
    <location>
        <begin position="158"/>
        <end position="179"/>
    </location>
</feature>
<gene>
    <name evidence="4" type="ORF">B7R76_05690</name>
</gene>
<feature type="transmembrane region" description="Helical" evidence="2">
    <location>
        <begin position="255"/>
        <end position="273"/>
    </location>
</feature>
<evidence type="ECO:0000259" key="3">
    <source>
        <dbReference type="Pfam" id="PF00892"/>
    </source>
</evidence>
<protein>
    <recommendedName>
        <fullName evidence="3">EamA domain-containing protein</fullName>
    </recommendedName>
</protein>
<dbReference type="Proteomes" id="UP000236394">
    <property type="component" value="Unassembled WGS sequence"/>
</dbReference>
<feature type="transmembrane region" description="Helical" evidence="2">
    <location>
        <begin position="101"/>
        <end position="121"/>
    </location>
</feature>
<proteinExistence type="inferred from homology"/>
<dbReference type="Pfam" id="PF00892">
    <property type="entry name" value="EamA"/>
    <property type="match status" value="2"/>
</dbReference>
<evidence type="ECO:0000256" key="2">
    <source>
        <dbReference type="SAM" id="Phobius"/>
    </source>
</evidence>
<dbReference type="AlphaFoldDB" id="A0A2J8B0Q2"/>
<feature type="transmembrane region" description="Helical" evidence="2">
    <location>
        <begin position="222"/>
        <end position="243"/>
    </location>
</feature>
<evidence type="ECO:0000313" key="5">
    <source>
        <dbReference type="Proteomes" id="UP000236394"/>
    </source>
</evidence>
<feature type="transmembrane region" description="Helical" evidence="2">
    <location>
        <begin position="33"/>
        <end position="53"/>
    </location>
</feature>
<feature type="transmembrane region" description="Helical" evidence="2">
    <location>
        <begin position="74"/>
        <end position="95"/>
    </location>
</feature>
<keyword evidence="2" id="KW-1133">Transmembrane helix</keyword>
<dbReference type="RefSeq" id="WP_102892583.1">
    <property type="nucleotide sequence ID" value="NZ_NBZD01000003.1"/>
</dbReference>
<dbReference type="PANTHER" id="PTHR22911">
    <property type="entry name" value="ACYL-MALONYL CONDENSING ENZYME-RELATED"/>
    <property type="match status" value="1"/>
</dbReference>
<feature type="domain" description="EamA" evidence="3">
    <location>
        <begin position="4"/>
        <end position="145"/>
    </location>
</feature>
<dbReference type="EMBL" id="NBZD01000003">
    <property type="protein sequence ID" value="PNH18335.1"/>
    <property type="molecule type" value="Genomic_DNA"/>
</dbReference>
<accession>A0A2J8B0Q2</accession>
<reference evidence="5" key="1">
    <citation type="submission" date="2017-04" db="EMBL/GenBank/DDBJ databases">
        <authorList>
            <person name="Bumgarner R.E."/>
            <person name="Fredricks D.N."/>
            <person name="Srinivasan S."/>
        </authorList>
    </citation>
    <scope>NUCLEOTIDE SEQUENCE [LARGE SCALE GENOMIC DNA]</scope>
    <source>
        <strain evidence="5">KA00405</strain>
    </source>
</reference>